<dbReference type="EMBL" id="JAQIZT010000012">
    <property type="protein sequence ID" value="KAJ6977433.1"/>
    <property type="molecule type" value="Genomic_DNA"/>
</dbReference>
<organism evidence="2 3">
    <name type="scientific">Populus alba x Populus x berolinensis</name>
    <dbReference type="NCBI Taxonomy" id="444605"/>
    <lineage>
        <taxon>Eukaryota</taxon>
        <taxon>Viridiplantae</taxon>
        <taxon>Streptophyta</taxon>
        <taxon>Embryophyta</taxon>
        <taxon>Tracheophyta</taxon>
        <taxon>Spermatophyta</taxon>
        <taxon>Magnoliopsida</taxon>
        <taxon>eudicotyledons</taxon>
        <taxon>Gunneridae</taxon>
        <taxon>Pentapetalae</taxon>
        <taxon>rosids</taxon>
        <taxon>fabids</taxon>
        <taxon>Malpighiales</taxon>
        <taxon>Salicaceae</taxon>
        <taxon>Saliceae</taxon>
        <taxon>Populus</taxon>
    </lineage>
</organism>
<dbReference type="Proteomes" id="UP001164929">
    <property type="component" value="Chromosome 12"/>
</dbReference>
<proteinExistence type="predicted"/>
<protein>
    <submittedName>
        <fullName evidence="2">Uncharacterized protein</fullName>
    </submittedName>
</protein>
<feature type="chain" id="PRO_5042152193" evidence="1">
    <location>
        <begin position="22"/>
        <end position="92"/>
    </location>
</feature>
<keyword evidence="1" id="KW-0732">Signal</keyword>
<evidence type="ECO:0000313" key="3">
    <source>
        <dbReference type="Proteomes" id="UP001164929"/>
    </source>
</evidence>
<keyword evidence="3" id="KW-1185">Reference proteome</keyword>
<gene>
    <name evidence="2" type="ORF">NC653_029363</name>
</gene>
<evidence type="ECO:0000256" key="1">
    <source>
        <dbReference type="SAM" id="SignalP"/>
    </source>
</evidence>
<accession>A0AAD6M1V2</accession>
<name>A0AAD6M1V2_9ROSI</name>
<comment type="caution">
    <text evidence="2">The sequence shown here is derived from an EMBL/GenBank/DDBJ whole genome shotgun (WGS) entry which is preliminary data.</text>
</comment>
<feature type="signal peptide" evidence="1">
    <location>
        <begin position="1"/>
        <end position="21"/>
    </location>
</feature>
<dbReference type="AlphaFoldDB" id="A0AAD6M1V2"/>
<sequence length="92" mass="10080">MAVRSLLALMVLLFCLAEVSSDPKMDTEIPRVFQARLGPCCASCCERWKQEAPARHRYCDGFETAIVEGYARRDAVFTQGLICATGPVAPAV</sequence>
<evidence type="ECO:0000313" key="2">
    <source>
        <dbReference type="EMBL" id="KAJ6977433.1"/>
    </source>
</evidence>
<reference evidence="2" key="1">
    <citation type="journal article" date="2023" name="Mol. Ecol. Resour.">
        <title>Chromosome-level genome assembly of a triploid poplar Populus alba 'Berolinensis'.</title>
        <authorList>
            <person name="Chen S."/>
            <person name="Yu Y."/>
            <person name="Wang X."/>
            <person name="Wang S."/>
            <person name="Zhang T."/>
            <person name="Zhou Y."/>
            <person name="He R."/>
            <person name="Meng N."/>
            <person name="Wang Y."/>
            <person name="Liu W."/>
            <person name="Liu Z."/>
            <person name="Liu J."/>
            <person name="Guo Q."/>
            <person name="Huang H."/>
            <person name="Sederoff R.R."/>
            <person name="Wang G."/>
            <person name="Qu G."/>
            <person name="Chen S."/>
        </authorList>
    </citation>
    <scope>NUCLEOTIDE SEQUENCE</scope>
    <source>
        <strain evidence="2">SC-2020</strain>
    </source>
</reference>